<dbReference type="GO" id="GO:0022625">
    <property type="term" value="C:cytosolic large ribosomal subunit"/>
    <property type="evidence" value="ECO:0007669"/>
    <property type="project" value="TreeGrafter"/>
</dbReference>
<comment type="similarity">
    <text evidence="1 5">Belongs to the universal ribosomal protein uL29 family.</text>
</comment>
<dbReference type="Pfam" id="PF00831">
    <property type="entry name" value="Ribosomal_L29"/>
    <property type="match status" value="1"/>
</dbReference>
<dbReference type="InterPro" id="IPR036049">
    <property type="entry name" value="Ribosomal_uL29_sf"/>
</dbReference>
<dbReference type="PANTHER" id="PTHR10916">
    <property type="entry name" value="60S RIBOSOMAL PROTEIN L35/50S RIBOSOMAL PROTEIN L29"/>
    <property type="match status" value="1"/>
</dbReference>
<evidence type="ECO:0000256" key="5">
    <source>
        <dbReference type="HAMAP-Rule" id="MF_00374"/>
    </source>
</evidence>
<comment type="caution">
    <text evidence="6">The sequence shown here is derived from an EMBL/GenBank/DDBJ whole genome shotgun (WGS) entry which is preliminary data.</text>
</comment>
<dbReference type="Gene3D" id="1.10.287.310">
    <property type="match status" value="1"/>
</dbReference>
<evidence type="ECO:0000256" key="1">
    <source>
        <dbReference type="ARBA" id="ARBA00009254"/>
    </source>
</evidence>
<organism evidence="6 7">
    <name type="scientific">Microcystis aeruginosa NIES-298</name>
    <dbReference type="NCBI Taxonomy" id="449468"/>
    <lineage>
        <taxon>Bacteria</taxon>
        <taxon>Bacillati</taxon>
        <taxon>Cyanobacteriota</taxon>
        <taxon>Cyanophyceae</taxon>
        <taxon>Oscillatoriophycideae</taxon>
        <taxon>Chroococcales</taxon>
        <taxon>Microcystaceae</taxon>
        <taxon>Microcystis</taxon>
    </lineage>
</organism>
<sequence length="72" mass="8378">MALPKIAEVRKMSDDDIADAILAAKKKLFELRLQQATRRLEKTHEFKHTRHRLGQLLTVERERQLAQSTPEA</sequence>
<reference evidence="7" key="1">
    <citation type="submission" date="2017-12" db="EMBL/GenBank/DDBJ databases">
        <title>Improved Draft Genome Sequence of Microcystis aeruginosa NIES-298, a Microcystin-Producing Cyanobacterium from Lake Kasumigaura, Japan.</title>
        <authorList>
            <person name="Yamaguchi H."/>
            <person name="Suzuki S."/>
            <person name="Kawachi M."/>
        </authorList>
    </citation>
    <scope>NUCLEOTIDE SEQUENCE [LARGE SCALE GENOMIC DNA]</scope>
    <source>
        <strain evidence="7">NIES-298</strain>
    </source>
</reference>
<dbReference type="Proteomes" id="UP000236321">
    <property type="component" value="Unassembled WGS sequence"/>
</dbReference>
<gene>
    <name evidence="5 6" type="primary">rpl29</name>
    <name evidence="5" type="synonym">rpmC</name>
    <name evidence="6" type="ORF">BGM30_04520</name>
</gene>
<name>A0A2H6BME5_MICAE</name>
<dbReference type="HAMAP" id="MF_00374">
    <property type="entry name" value="Ribosomal_uL29"/>
    <property type="match status" value="1"/>
</dbReference>
<proteinExistence type="inferred from homology"/>
<protein>
    <recommendedName>
        <fullName evidence="4 5">Large ribosomal subunit protein uL29</fullName>
    </recommendedName>
</protein>
<dbReference type="EMBL" id="BEYQ01000001">
    <property type="protein sequence ID" value="GBD51359.1"/>
    <property type="molecule type" value="Genomic_DNA"/>
</dbReference>
<dbReference type="InterPro" id="IPR050063">
    <property type="entry name" value="Ribosomal_protein_uL29"/>
</dbReference>
<dbReference type="NCBIfam" id="TIGR00012">
    <property type="entry name" value="L29"/>
    <property type="match status" value="1"/>
</dbReference>
<dbReference type="GO" id="GO:0003735">
    <property type="term" value="F:structural constituent of ribosome"/>
    <property type="evidence" value="ECO:0007669"/>
    <property type="project" value="InterPro"/>
</dbReference>
<evidence type="ECO:0000256" key="3">
    <source>
        <dbReference type="ARBA" id="ARBA00023274"/>
    </source>
</evidence>
<accession>A0A2H6BME5</accession>
<dbReference type="PANTHER" id="PTHR10916:SF0">
    <property type="entry name" value="LARGE RIBOSOMAL SUBUNIT PROTEIN UL29C"/>
    <property type="match status" value="1"/>
</dbReference>
<dbReference type="SUPFAM" id="SSF46561">
    <property type="entry name" value="Ribosomal protein L29 (L29p)"/>
    <property type="match status" value="1"/>
</dbReference>
<evidence type="ECO:0000313" key="7">
    <source>
        <dbReference type="Proteomes" id="UP000236321"/>
    </source>
</evidence>
<evidence type="ECO:0000313" key="6">
    <source>
        <dbReference type="EMBL" id="GBD51359.1"/>
    </source>
</evidence>
<evidence type="ECO:0000256" key="4">
    <source>
        <dbReference type="ARBA" id="ARBA00035204"/>
    </source>
</evidence>
<dbReference type="InterPro" id="IPR001854">
    <property type="entry name" value="Ribosomal_uL29"/>
</dbReference>
<dbReference type="AlphaFoldDB" id="A0A2H6BME5"/>
<evidence type="ECO:0000256" key="2">
    <source>
        <dbReference type="ARBA" id="ARBA00022980"/>
    </source>
</evidence>
<keyword evidence="2 5" id="KW-0689">Ribosomal protein</keyword>
<keyword evidence="3 5" id="KW-0687">Ribonucleoprotein</keyword>
<dbReference type="RefSeq" id="WP_002731956.1">
    <property type="nucleotide sequence ID" value="NZ_BEIU01000016.1"/>
</dbReference>
<dbReference type="GO" id="GO:0006412">
    <property type="term" value="P:translation"/>
    <property type="evidence" value="ECO:0007669"/>
    <property type="project" value="UniProtKB-UniRule"/>
</dbReference>